<dbReference type="InterPro" id="IPR005151">
    <property type="entry name" value="Tail-specific_protease"/>
</dbReference>
<dbReference type="Gene3D" id="3.30.750.44">
    <property type="match status" value="1"/>
</dbReference>
<sequence>MRIVYIILSVLITPIVSAQEHKSDRLVNLIQEKITKNYVMEEKVPDIISSLSSVQMKAEFSGSDDPAKISEILSSSLQLHDKHFAVRWSDPAHKNEKVVYEGWFSKLDRKNSGFKRVEILEGNIGYIDFWGFDNVNDKSRSRAQSAMQFVSETNALIFDLRNNGGGSADMVRLISSYLLKGRVHLNSIYWKESDSTTEFWTYSDIENSSQSEVPVYVLTSKDTFSAAEEFAYNLKALERATIIGETTKGGANPWKFFDLIDNYRVSIPIAKAVNPITNGNWEGTGVQPDIVAGRDSAFSVAYKLALENLQSSEVPQEQLKEIEEALQSLN</sequence>
<dbReference type="InterPro" id="IPR029045">
    <property type="entry name" value="ClpP/crotonase-like_dom_sf"/>
</dbReference>
<protein>
    <submittedName>
        <fullName evidence="2">S41 family peptidase</fullName>
        <ecNumber evidence="2">3.4.-.-</ecNumber>
    </submittedName>
</protein>
<dbReference type="PANTHER" id="PTHR11261">
    <property type="entry name" value="INTERPHOTORECEPTOR RETINOID-BINDING PROTEIN"/>
    <property type="match status" value="1"/>
</dbReference>
<dbReference type="Pfam" id="PF03572">
    <property type="entry name" value="Peptidase_S41"/>
    <property type="match status" value="1"/>
</dbReference>
<name>A0ABW1YLT4_9GAMM</name>
<reference evidence="3" key="1">
    <citation type="journal article" date="2019" name="Int. J. Syst. Evol. Microbiol.">
        <title>The Global Catalogue of Microorganisms (GCM) 10K type strain sequencing project: providing services to taxonomists for standard genome sequencing and annotation.</title>
        <authorList>
            <consortium name="The Broad Institute Genomics Platform"/>
            <consortium name="The Broad Institute Genome Sequencing Center for Infectious Disease"/>
            <person name="Wu L."/>
            <person name="Ma J."/>
        </authorList>
    </citation>
    <scope>NUCLEOTIDE SEQUENCE [LARGE SCALE GENOMIC DNA]</scope>
    <source>
        <strain evidence="3">CGMCC 1.13718</strain>
    </source>
</reference>
<accession>A0ABW1YLT4</accession>
<feature type="domain" description="Tail specific protease" evidence="1">
    <location>
        <begin position="106"/>
        <end position="293"/>
    </location>
</feature>
<dbReference type="GO" id="GO:0016787">
    <property type="term" value="F:hydrolase activity"/>
    <property type="evidence" value="ECO:0007669"/>
    <property type="project" value="UniProtKB-KW"/>
</dbReference>
<dbReference type="Gene3D" id="3.90.226.10">
    <property type="entry name" value="2-enoyl-CoA Hydratase, Chain A, domain 1"/>
    <property type="match status" value="1"/>
</dbReference>
<dbReference type="EC" id="3.4.-.-" evidence="2"/>
<keyword evidence="2" id="KW-0378">Hydrolase</keyword>
<dbReference type="SUPFAM" id="SSF52096">
    <property type="entry name" value="ClpP/crotonase"/>
    <property type="match status" value="1"/>
</dbReference>
<dbReference type="PANTHER" id="PTHR11261:SF3">
    <property type="entry name" value="RETINOL-BINDING PROTEIN 3"/>
    <property type="match status" value="1"/>
</dbReference>
<dbReference type="SMART" id="SM00245">
    <property type="entry name" value="TSPc"/>
    <property type="match status" value="1"/>
</dbReference>
<organism evidence="2 3">
    <name type="scientific">Microbulbifer taiwanensis</name>
    <dbReference type="NCBI Taxonomy" id="986746"/>
    <lineage>
        <taxon>Bacteria</taxon>
        <taxon>Pseudomonadati</taxon>
        <taxon>Pseudomonadota</taxon>
        <taxon>Gammaproteobacteria</taxon>
        <taxon>Cellvibrionales</taxon>
        <taxon>Microbulbiferaceae</taxon>
        <taxon>Microbulbifer</taxon>
    </lineage>
</organism>
<dbReference type="EMBL" id="JBHSVR010000001">
    <property type="protein sequence ID" value="MFC6633708.1"/>
    <property type="molecule type" value="Genomic_DNA"/>
</dbReference>
<comment type="caution">
    <text evidence="2">The sequence shown here is derived from an EMBL/GenBank/DDBJ whole genome shotgun (WGS) entry which is preliminary data.</text>
</comment>
<dbReference type="Proteomes" id="UP001596425">
    <property type="component" value="Unassembled WGS sequence"/>
</dbReference>
<dbReference type="RefSeq" id="WP_193190887.1">
    <property type="nucleotide sequence ID" value="NZ_JACZFR010000015.1"/>
</dbReference>
<dbReference type="CDD" id="cd07563">
    <property type="entry name" value="Peptidase_S41_IRBP"/>
    <property type="match status" value="1"/>
</dbReference>
<evidence type="ECO:0000313" key="2">
    <source>
        <dbReference type="EMBL" id="MFC6633708.1"/>
    </source>
</evidence>
<evidence type="ECO:0000259" key="1">
    <source>
        <dbReference type="SMART" id="SM00245"/>
    </source>
</evidence>
<evidence type="ECO:0000313" key="3">
    <source>
        <dbReference type="Proteomes" id="UP001596425"/>
    </source>
</evidence>
<proteinExistence type="predicted"/>
<gene>
    <name evidence="2" type="ORF">ACFQBM_10465</name>
</gene>
<keyword evidence="3" id="KW-1185">Reference proteome</keyword>